<accession>A0AAV8ZS49</accession>
<feature type="zinc finger region" description="C4-type" evidence="12">
    <location>
        <begin position="14"/>
        <end position="38"/>
    </location>
</feature>
<feature type="binding site" evidence="11">
    <location>
        <position position="35"/>
    </location>
    <ligand>
        <name>Zn(2+)</name>
        <dbReference type="ChEBI" id="CHEBI:29105"/>
        <label>1</label>
    </ligand>
</feature>
<evidence type="ECO:0000313" key="15">
    <source>
        <dbReference type="EMBL" id="KAJ8968106.1"/>
    </source>
</evidence>
<gene>
    <name evidence="15" type="ORF">NQ314_002461</name>
</gene>
<dbReference type="GO" id="GO:0006386">
    <property type="term" value="P:termination of RNA polymerase III transcription"/>
    <property type="evidence" value="ECO:0007669"/>
    <property type="project" value="TreeGrafter"/>
</dbReference>
<feature type="binding site" evidence="11">
    <location>
        <position position="17"/>
    </location>
    <ligand>
        <name>Zn(2+)</name>
        <dbReference type="ChEBI" id="CHEBI:29105"/>
        <label>1</label>
    </ligand>
</feature>
<keyword evidence="4 12" id="KW-0863">Zinc-finger</keyword>
<dbReference type="InterPro" id="IPR034014">
    <property type="entry name" value="Zn_ribbon_RPC11_C"/>
</dbReference>
<evidence type="ECO:0000256" key="6">
    <source>
        <dbReference type="ARBA" id="ARBA00023163"/>
    </source>
</evidence>
<evidence type="ECO:0000313" key="16">
    <source>
        <dbReference type="Proteomes" id="UP001162156"/>
    </source>
</evidence>
<keyword evidence="6 10" id="KW-0804">Transcription</keyword>
<evidence type="ECO:0000256" key="13">
    <source>
        <dbReference type="RuleBase" id="RU003474"/>
    </source>
</evidence>
<dbReference type="PROSITE" id="PS51133">
    <property type="entry name" value="ZF_TFIIS_2"/>
    <property type="match status" value="1"/>
</dbReference>
<dbReference type="GO" id="GO:0005666">
    <property type="term" value="C:RNA polymerase III complex"/>
    <property type="evidence" value="ECO:0007669"/>
    <property type="project" value="UniProtKB-ARBA"/>
</dbReference>
<evidence type="ECO:0000256" key="11">
    <source>
        <dbReference type="PIRSR" id="PIRSR005586-1"/>
    </source>
</evidence>
<dbReference type="PROSITE" id="PS00466">
    <property type="entry name" value="ZF_TFIIS_1"/>
    <property type="match status" value="1"/>
</dbReference>
<dbReference type="FunFam" id="2.20.25.10:FF:000005">
    <property type="entry name" value="DNA-directed RNA polymerase subunit"/>
    <property type="match status" value="1"/>
</dbReference>
<dbReference type="CDD" id="cd10509">
    <property type="entry name" value="Zn-ribbon_RPC11"/>
    <property type="match status" value="1"/>
</dbReference>
<dbReference type="EMBL" id="JANEYF010000761">
    <property type="protein sequence ID" value="KAJ8968106.1"/>
    <property type="molecule type" value="Genomic_DNA"/>
</dbReference>
<keyword evidence="2 10" id="KW-0240">DNA-directed RNA polymerase</keyword>
<comment type="function">
    <text evidence="9">Core component of RNA polymerase III (Pol III) which synthesizes small non-coding RNAs using the four ribonucleoside triphosphates as substrates. Can mediate Pol I proofreading of the nascent RNA transcript. Anchors into the Pol III active site to constantly monitor transcription fidelity, cleaves mis-incorporated 5'-ribonucleotides and restarts the transcription process. Once Pol III reaches the poly(dT) termination signal, can induce Pol III clamp opening and transcription termination. Pol III plays an important role in sensing and limiting infection by intracellular bacteria and DNA viruses. Acts as a nuclear and cytosolic DNA sensor involved in innate immune response. Can sense non-self dsDNA that serves as template for transcription into dsRNA. The non-self RNA polymerase III transcripts, such as Epstein-Barr virus-encoded RNAs (EBERs) induce type I interferon and NF-kappa-B through the RIG-I pathway.</text>
</comment>
<keyword evidence="5 11" id="KW-0862">Zinc</keyword>
<evidence type="ECO:0000256" key="2">
    <source>
        <dbReference type="ARBA" id="ARBA00022478"/>
    </source>
</evidence>
<feature type="binding site" evidence="11">
    <location>
        <position position="79"/>
    </location>
    <ligand>
        <name>Zn(2+)</name>
        <dbReference type="ChEBI" id="CHEBI:29105"/>
        <label>2</label>
    </ligand>
</feature>
<organism evidence="15 16">
    <name type="scientific">Rhamnusium bicolor</name>
    <dbReference type="NCBI Taxonomy" id="1586634"/>
    <lineage>
        <taxon>Eukaryota</taxon>
        <taxon>Metazoa</taxon>
        <taxon>Ecdysozoa</taxon>
        <taxon>Arthropoda</taxon>
        <taxon>Hexapoda</taxon>
        <taxon>Insecta</taxon>
        <taxon>Pterygota</taxon>
        <taxon>Neoptera</taxon>
        <taxon>Endopterygota</taxon>
        <taxon>Coleoptera</taxon>
        <taxon>Polyphaga</taxon>
        <taxon>Cucujiformia</taxon>
        <taxon>Chrysomeloidea</taxon>
        <taxon>Cerambycidae</taxon>
        <taxon>Lepturinae</taxon>
        <taxon>Rhagiini</taxon>
        <taxon>Rhamnusium</taxon>
    </lineage>
</organism>
<proteinExistence type="inferred from homology"/>
<evidence type="ECO:0000256" key="10">
    <source>
        <dbReference type="PIRNR" id="PIRNR005586"/>
    </source>
</evidence>
<dbReference type="PANTHER" id="PTHR11239:SF12">
    <property type="entry name" value="DNA-DIRECTED RNA POLYMERASE III SUBUNIT RPC10"/>
    <property type="match status" value="1"/>
</dbReference>
<dbReference type="AlphaFoldDB" id="A0AAV8ZS49"/>
<comment type="caution">
    <text evidence="15">The sequence shown here is derived from an EMBL/GenBank/DDBJ whole genome shotgun (WGS) entry which is preliminary data.</text>
</comment>
<dbReference type="InterPro" id="IPR001529">
    <property type="entry name" value="Zn_ribbon_RPB9"/>
</dbReference>
<evidence type="ECO:0000256" key="1">
    <source>
        <dbReference type="ARBA" id="ARBA00004123"/>
    </source>
</evidence>
<feature type="binding site" evidence="11">
    <location>
        <position position="112"/>
    </location>
    <ligand>
        <name>Zn(2+)</name>
        <dbReference type="ChEBI" id="CHEBI:29105"/>
        <label>2</label>
    </ligand>
</feature>
<dbReference type="InterPro" id="IPR012164">
    <property type="entry name" value="Rpa12/Rpb9/Rpc10/TFS"/>
</dbReference>
<feature type="binding site" evidence="11">
    <location>
        <position position="107"/>
    </location>
    <ligand>
        <name>Zn(2+)</name>
        <dbReference type="ChEBI" id="CHEBI:29105"/>
        <label>2</label>
    </ligand>
</feature>
<comment type="function">
    <text evidence="10">DNA-dependent RNA polymerase catalyzes the transcription of DNA into RNA using the four ribonucleoside triphosphates as substrates.</text>
</comment>
<name>A0AAV8ZS49_9CUCU</name>
<evidence type="ECO:0000256" key="12">
    <source>
        <dbReference type="PIRSR" id="PIRSR005586-2"/>
    </source>
</evidence>
<feature type="domain" description="TFIIS-type" evidence="14">
    <location>
        <begin position="75"/>
        <end position="117"/>
    </location>
</feature>
<dbReference type="Pfam" id="PF01096">
    <property type="entry name" value="Zn_ribbon_TFIIS"/>
    <property type="match status" value="1"/>
</dbReference>
<evidence type="ECO:0000256" key="5">
    <source>
        <dbReference type="ARBA" id="ARBA00022833"/>
    </source>
</evidence>
<comment type="subunit">
    <text evidence="8">Component of the RNA polymerase III complex consisting of 17 subunits: a ten-subunit horseshoe-shaped catalytic core composed of POLR3A/RPC1, POLR3B/RPC2, POLR1C/RPAC1, POLR1D/RPAC2, POLR3K/RPC10, POLR2E/RPABC1, POLR2F/RPABC2, POLR2H/RPABC3, POLR2K/RPABC4 and POLR2L/RPABC5; a mobile stalk composed of two subunits POLR3H/RPC8 and CRCP/RPC9, protruding from the core and functioning primarily in transcription initiation; and additional subunits homologous to general transcription factors of the RNA polymerase II machinery, POLR3C/RPC3-POLR3F/RPC6-POLR3G/RPC7 heterotrimer required for transcription initiation and POLR3D/RPC4-POLR3E/RPC5 heterodimer involved in both transcription initiation and termination.</text>
</comment>
<keyword evidence="16" id="KW-1185">Reference proteome</keyword>
<comment type="subcellular location">
    <subcellularLocation>
        <location evidence="1 10">Nucleus</location>
    </subcellularLocation>
</comment>
<dbReference type="Gene3D" id="2.20.25.10">
    <property type="match status" value="2"/>
</dbReference>
<feature type="binding site" evidence="11">
    <location>
        <position position="82"/>
    </location>
    <ligand>
        <name>Zn(2+)</name>
        <dbReference type="ChEBI" id="CHEBI:29105"/>
        <label>2</label>
    </ligand>
</feature>
<dbReference type="Proteomes" id="UP001162156">
    <property type="component" value="Unassembled WGS sequence"/>
</dbReference>
<evidence type="ECO:0000256" key="3">
    <source>
        <dbReference type="ARBA" id="ARBA00022723"/>
    </source>
</evidence>
<evidence type="ECO:0000256" key="4">
    <source>
        <dbReference type="ARBA" id="ARBA00022771"/>
    </source>
</evidence>
<dbReference type="SUPFAM" id="SSF57783">
    <property type="entry name" value="Zinc beta-ribbon"/>
    <property type="match status" value="1"/>
</dbReference>
<dbReference type="GO" id="GO:0003899">
    <property type="term" value="F:DNA-directed RNA polymerase activity"/>
    <property type="evidence" value="ECO:0007669"/>
    <property type="project" value="InterPro"/>
</dbReference>
<keyword evidence="7 10" id="KW-0539">Nucleus</keyword>
<reference evidence="15" key="1">
    <citation type="journal article" date="2023" name="Insect Mol. Biol.">
        <title>Genome sequencing provides insights into the evolution of gene families encoding plant cell wall-degrading enzymes in longhorned beetles.</title>
        <authorList>
            <person name="Shin N.R."/>
            <person name="Okamura Y."/>
            <person name="Kirsch R."/>
            <person name="Pauchet Y."/>
        </authorList>
    </citation>
    <scope>NUCLEOTIDE SEQUENCE</scope>
    <source>
        <strain evidence="15">RBIC_L_NR</strain>
    </source>
</reference>
<keyword evidence="3 11" id="KW-0479">Metal-binding</keyword>
<evidence type="ECO:0000259" key="14">
    <source>
        <dbReference type="PROSITE" id="PS51133"/>
    </source>
</evidence>
<dbReference type="GO" id="GO:0003676">
    <property type="term" value="F:nucleic acid binding"/>
    <property type="evidence" value="ECO:0007669"/>
    <property type="project" value="InterPro"/>
</dbReference>
<dbReference type="InterPro" id="IPR001222">
    <property type="entry name" value="Znf_TFIIS"/>
</dbReference>
<evidence type="ECO:0000256" key="8">
    <source>
        <dbReference type="ARBA" id="ARBA00044007"/>
    </source>
</evidence>
<feature type="binding site" evidence="11">
    <location>
        <position position="14"/>
    </location>
    <ligand>
        <name>Zn(2+)</name>
        <dbReference type="ChEBI" id="CHEBI:29105"/>
        <label>1</label>
    </ligand>
</feature>
<dbReference type="GO" id="GO:0008270">
    <property type="term" value="F:zinc ion binding"/>
    <property type="evidence" value="ECO:0007669"/>
    <property type="project" value="UniProtKB-KW"/>
</dbReference>
<dbReference type="Pfam" id="PF02150">
    <property type="entry name" value="Zn_ribbon_RPB9"/>
    <property type="match status" value="1"/>
</dbReference>
<feature type="binding site" evidence="11">
    <location>
        <position position="38"/>
    </location>
    <ligand>
        <name>Zn(2+)</name>
        <dbReference type="ChEBI" id="CHEBI:29105"/>
        <label>1</label>
    </ligand>
</feature>
<dbReference type="PANTHER" id="PTHR11239">
    <property type="entry name" value="DNA-DIRECTED RNA POLYMERASE"/>
    <property type="match status" value="1"/>
</dbReference>
<sequence length="118" mass="13918">MAAIVLEYNMVEFCPFCSNLLTVEANQHGTLQFSCRICPVSFPIRKLISYRNYYKLKEVDLELNSEEAWKNVDSTQERCPECSHGRAYFMQLQTRSADEPMITFYRCCNPDCNHNWRD</sequence>
<dbReference type="SMART" id="SM00440">
    <property type="entry name" value="ZnF_C2C2"/>
    <property type="match status" value="1"/>
</dbReference>
<dbReference type="PIRSF" id="PIRSF005586">
    <property type="entry name" value="RNApol_RpoM"/>
    <property type="match status" value="1"/>
</dbReference>
<comment type="similarity">
    <text evidence="10 13">Belongs to the archaeal rpoM/eukaryotic RPA12/RPB9/RPC11 RNA polymerase family.</text>
</comment>
<evidence type="ECO:0000256" key="7">
    <source>
        <dbReference type="ARBA" id="ARBA00023242"/>
    </source>
</evidence>
<evidence type="ECO:0000256" key="9">
    <source>
        <dbReference type="ARBA" id="ARBA00054653"/>
    </source>
</evidence>
<protein>
    <recommendedName>
        <fullName evidence="10">DNA-directed RNA polymerase subunit</fullName>
    </recommendedName>
</protein>